<name>A0A1Y1V268_9FUNG</name>
<dbReference type="AlphaFoldDB" id="A0A1Y1V268"/>
<dbReference type="Proteomes" id="UP000193719">
    <property type="component" value="Unassembled WGS sequence"/>
</dbReference>
<reference evidence="1 2" key="2">
    <citation type="submission" date="2016-08" db="EMBL/GenBank/DDBJ databases">
        <title>Pervasive Adenine N6-methylation of Active Genes in Fungi.</title>
        <authorList>
            <consortium name="DOE Joint Genome Institute"/>
            <person name="Mondo S.J."/>
            <person name="Dannebaum R.O."/>
            <person name="Kuo R.C."/>
            <person name="Labutti K."/>
            <person name="Haridas S."/>
            <person name="Kuo A."/>
            <person name="Salamov A."/>
            <person name="Ahrendt S.R."/>
            <person name="Lipzen A."/>
            <person name="Sullivan W."/>
            <person name="Andreopoulos W.B."/>
            <person name="Clum A."/>
            <person name="Lindquist E."/>
            <person name="Daum C."/>
            <person name="Ramamoorthy G.K."/>
            <person name="Gryganskyi A."/>
            <person name="Culley D."/>
            <person name="Magnuson J.K."/>
            <person name="James T.Y."/>
            <person name="O'Malley M.A."/>
            <person name="Stajich J.E."/>
            <person name="Spatafora J.W."/>
            <person name="Visel A."/>
            <person name="Grigoriev I.V."/>
        </authorList>
    </citation>
    <scope>NUCLEOTIDE SEQUENCE [LARGE SCALE GENOMIC DNA]</scope>
    <source>
        <strain evidence="2">finn</strain>
    </source>
</reference>
<proteinExistence type="predicted"/>
<evidence type="ECO:0000313" key="2">
    <source>
        <dbReference type="Proteomes" id="UP000193719"/>
    </source>
</evidence>
<comment type="caution">
    <text evidence="1">The sequence shown here is derived from an EMBL/GenBank/DDBJ whole genome shotgun (WGS) entry which is preliminary data.</text>
</comment>
<gene>
    <name evidence="1" type="ORF">BCR36DRAFT_128317</name>
</gene>
<keyword evidence="2" id="KW-1185">Reference proteome</keyword>
<reference evidence="1 2" key="1">
    <citation type="submission" date="2016-08" db="EMBL/GenBank/DDBJ databases">
        <title>Genomes of anaerobic fungi encode conserved fungal cellulosomes for biomass hydrolysis.</title>
        <authorList>
            <consortium name="DOE Joint Genome Institute"/>
            <person name="Haitjema C.H."/>
            <person name="Gilmore S.P."/>
            <person name="Henske J.K."/>
            <person name="Solomon K.V."/>
            <person name="De Groot R."/>
            <person name="Kuo A."/>
            <person name="Mondo S.J."/>
            <person name="Salamov A.A."/>
            <person name="Labutti K."/>
            <person name="Zhao Z."/>
            <person name="Chiniquy J."/>
            <person name="Barry K."/>
            <person name="Brewer H.M."/>
            <person name="Purvine S.O."/>
            <person name="Wright A.T."/>
            <person name="Boxma B."/>
            <person name="Van Alen T."/>
            <person name="Hackstein J.H."/>
            <person name="Baker S.E."/>
            <person name="Grigoriev I.V."/>
            <person name="O'Malley M.A."/>
        </authorList>
    </citation>
    <scope>NUCLEOTIDE SEQUENCE [LARGE SCALE GENOMIC DNA]</scope>
    <source>
        <strain evidence="2">finn</strain>
    </source>
</reference>
<evidence type="ECO:0000313" key="1">
    <source>
        <dbReference type="EMBL" id="ORX44339.1"/>
    </source>
</evidence>
<dbReference type="EMBL" id="MCFH01000046">
    <property type="protein sequence ID" value="ORX44339.1"/>
    <property type="molecule type" value="Genomic_DNA"/>
</dbReference>
<sequence length="236" mass="27696">MKFILLLKPIEQLNIASDISSFSKADKHINNIIKDQQLEKISFINKEKTNCTANFQNIDSSTIKTYEIRNQKFIDNDISNFLLMQNNTSVLEKDTVERKQSIKRRKLNLSTIDYTTEKFVDIKSCKNNYHKVRLNKNKIYSKNIRIIGFLSSNTGKEQNIEYNENNDKYDQFWVIKDDKQLIVGSWKSSKISKENLKEILQYIFSDINKNLNPSLKYEGLISPKSKKYVAKSIFKI</sequence>
<organism evidence="1 2">
    <name type="scientific">Piromyces finnis</name>
    <dbReference type="NCBI Taxonomy" id="1754191"/>
    <lineage>
        <taxon>Eukaryota</taxon>
        <taxon>Fungi</taxon>
        <taxon>Fungi incertae sedis</taxon>
        <taxon>Chytridiomycota</taxon>
        <taxon>Chytridiomycota incertae sedis</taxon>
        <taxon>Neocallimastigomycetes</taxon>
        <taxon>Neocallimastigales</taxon>
        <taxon>Neocallimastigaceae</taxon>
        <taxon>Piromyces</taxon>
    </lineage>
</organism>
<protein>
    <submittedName>
        <fullName evidence="1">Uncharacterized protein</fullName>
    </submittedName>
</protein>
<accession>A0A1Y1V268</accession>
<dbReference type="OrthoDB" id="10263226at2759"/>